<proteinExistence type="inferred from homology"/>
<dbReference type="SMART" id="SM01152">
    <property type="entry name" value="DUF167"/>
    <property type="match status" value="1"/>
</dbReference>
<evidence type="ECO:0000313" key="4">
    <source>
        <dbReference type="Proteomes" id="UP000000739"/>
    </source>
</evidence>
<accession>B8FD55</accession>
<dbReference type="GO" id="GO:0005737">
    <property type="term" value="C:cytoplasm"/>
    <property type="evidence" value="ECO:0007669"/>
    <property type="project" value="TreeGrafter"/>
</dbReference>
<gene>
    <name evidence="3" type="ordered locus">Dalk_4809</name>
</gene>
<dbReference type="eggNOG" id="COG1872">
    <property type="taxonomic scope" value="Bacteria"/>
</dbReference>
<dbReference type="AlphaFoldDB" id="B8FD55"/>
<reference evidence="3 4" key="1">
    <citation type="journal article" date="2012" name="Environ. Microbiol.">
        <title>The genome sequence of Desulfatibacillum alkenivorans AK-01: a blueprint for anaerobic alkane oxidation.</title>
        <authorList>
            <person name="Callaghan A.V."/>
            <person name="Morris B.E."/>
            <person name="Pereira I.A."/>
            <person name="McInerney M.J."/>
            <person name="Austin R.N."/>
            <person name="Groves J.T."/>
            <person name="Kukor J.J."/>
            <person name="Suflita J.M."/>
            <person name="Young L.Y."/>
            <person name="Zylstra G.J."/>
            <person name="Wawrik B."/>
        </authorList>
    </citation>
    <scope>NUCLEOTIDE SEQUENCE [LARGE SCALE GENOMIC DNA]</scope>
    <source>
        <strain evidence="3 4">AK-01</strain>
    </source>
</reference>
<name>B8FD55_DESAL</name>
<dbReference type="SUPFAM" id="SSF69786">
    <property type="entry name" value="YggU-like"/>
    <property type="match status" value="1"/>
</dbReference>
<dbReference type="PANTHER" id="PTHR13420">
    <property type="entry name" value="UPF0235 PROTEIN C15ORF40"/>
    <property type="match status" value="1"/>
</dbReference>
<dbReference type="Pfam" id="PF02594">
    <property type="entry name" value="DUF167"/>
    <property type="match status" value="1"/>
</dbReference>
<evidence type="ECO:0000256" key="2">
    <source>
        <dbReference type="HAMAP-Rule" id="MF_00634"/>
    </source>
</evidence>
<evidence type="ECO:0000313" key="3">
    <source>
        <dbReference type="EMBL" id="ACL06486.1"/>
    </source>
</evidence>
<dbReference type="KEGG" id="dal:Dalk_4809"/>
<dbReference type="HAMAP" id="MF_00634">
    <property type="entry name" value="UPF0235"/>
    <property type="match status" value="1"/>
</dbReference>
<organism evidence="3 4">
    <name type="scientific">Desulfatibacillum aliphaticivorans</name>
    <dbReference type="NCBI Taxonomy" id="218208"/>
    <lineage>
        <taxon>Bacteria</taxon>
        <taxon>Pseudomonadati</taxon>
        <taxon>Thermodesulfobacteriota</taxon>
        <taxon>Desulfobacteria</taxon>
        <taxon>Desulfobacterales</taxon>
        <taxon>Desulfatibacillaceae</taxon>
        <taxon>Desulfatibacillum</taxon>
    </lineage>
</organism>
<dbReference type="Gene3D" id="3.30.1200.10">
    <property type="entry name" value="YggU-like"/>
    <property type="match status" value="1"/>
</dbReference>
<keyword evidence="4" id="KW-1185">Reference proteome</keyword>
<dbReference type="PANTHER" id="PTHR13420:SF7">
    <property type="entry name" value="UPF0235 PROTEIN C15ORF40"/>
    <property type="match status" value="1"/>
</dbReference>
<dbReference type="HOGENOM" id="CLU_130694_6_0_7"/>
<dbReference type="InterPro" id="IPR003746">
    <property type="entry name" value="DUF167"/>
</dbReference>
<dbReference type="InterPro" id="IPR036591">
    <property type="entry name" value="YggU-like_sf"/>
</dbReference>
<dbReference type="NCBIfam" id="TIGR00251">
    <property type="entry name" value="DUF167 family protein"/>
    <property type="match status" value="1"/>
</dbReference>
<comment type="similarity">
    <text evidence="1 2">Belongs to the UPF0235 family.</text>
</comment>
<dbReference type="RefSeq" id="WP_015949525.1">
    <property type="nucleotide sequence ID" value="NC_011768.1"/>
</dbReference>
<dbReference type="EMBL" id="CP001322">
    <property type="protein sequence ID" value="ACL06486.1"/>
    <property type="molecule type" value="Genomic_DNA"/>
</dbReference>
<sequence>MMPGLVAEKDGGLVFPIKVLPRSSVNAVVGLQDGALKIKLKAPPVGGAANKMCIQFLAKTLKLPKSSIKILSGETGRSKQIMVRPREEGSKKELARLRKIIEELAV</sequence>
<dbReference type="Proteomes" id="UP000000739">
    <property type="component" value="Chromosome"/>
</dbReference>
<protein>
    <recommendedName>
        <fullName evidence="2">UPF0235 protein Dalk_4809</fullName>
    </recommendedName>
</protein>
<evidence type="ECO:0000256" key="1">
    <source>
        <dbReference type="ARBA" id="ARBA00010364"/>
    </source>
</evidence>